<dbReference type="InterPro" id="IPR039613">
    <property type="entry name" value="SPR1/2/3/4/5"/>
</dbReference>
<feature type="non-terminal residue" evidence="4">
    <location>
        <position position="1"/>
    </location>
</feature>
<evidence type="ECO:0000256" key="1">
    <source>
        <dbReference type="ARBA" id="ARBA00009656"/>
    </source>
</evidence>
<reference evidence="4" key="1">
    <citation type="submission" date="2022-06" db="EMBL/GenBank/DDBJ databases">
        <title>Uncovering the hologenomic basis of an extraordinary plant invasion.</title>
        <authorList>
            <person name="Bieker V.C."/>
            <person name="Martin M.D."/>
            <person name="Gilbert T."/>
            <person name="Hodgins K."/>
            <person name="Battlay P."/>
            <person name="Petersen B."/>
            <person name="Wilson J."/>
        </authorList>
    </citation>
    <scope>NUCLEOTIDE SEQUENCE</scope>
    <source>
        <strain evidence="4">AA19_3_7</strain>
        <tissue evidence="4">Leaf</tissue>
    </source>
</reference>
<accession>A0AAD5CXR7</accession>
<keyword evidence="2" id="KW-0493">Microtubule</keyword>
<proteinExistence type="inferred from homology"/>
<protein>
    <submittedName>
        <fullName evidence="4">Uncharacterized protein</fullName>
    </submittedName>
</protein>
<dbReference type="GO" id="GO:0010005">
    <property type="term" value="C:cortical microtubule, transverse to long axis"/>
    <property type="evidence" value="ECO:0007669"/>
    <property type="project" value="TreeGrafter"/>
</dbReference>
<keyword evidence="5" id="KW-1185">Reference proteome</keyword>
<dbReference type="PANTHER" id="PTHR33403:SF45">
    <property type="entry name" value="SPIRAL1-LIKE1"/>
    <property type="match status" value="1"/>
</dbReference>
<evidence type="ECO:0000313" key="4">
    <source>
        <dbReference type="EMBL" id="KAI7750211.1"/>
    </source>
</evidence>
<evidence type="ECO:0000256" key="3">
    <source>
        <dbReference type="SAM" id="MobiDB-lite"/>
    </source>
</evidence>
<feature type="compositionally biased region" description="Polar residues" evidence="3">
    <location>
        <begin position="31"/>
        <end position="54"/>
    </location>
</feature>
<sequence>RKYESRSEQWWWLEFFELLVWGEEAPKPAQKATQSETPAANNVTTTKPDVSKQTPVGIHGNPSNGYFSADGQNTCNLIMERPSTKVHSAPGGGSSLGYLFGGGGSAITPLRSQGKVITLSLIRKLLNSQEAPLSLL</sequence>
<dbReference type="PANTHER" id="PTHR33403">
    <property type="entry name" value="SPR1"/>
    <property type="match status" value="1"/>
</dbReference>
<feature type="region of interest" description="Disordered" evidence="3">
    <location>
        <begin position="28"/>
        <end position="65"/>
    </location>
</feature>
<dbReference type="Proteomes" id="UP001206925">
    <property type="component" value="Unassembled WGS sequence"/>
</dbReference>
<comment type="caution">
    <text evidence="4">The sequence shown here is derived from an EMBL/GenBank/DDBJ whole genome shotgun (WGS) entry which is preliminary data.</text>
</comment>
<name>A0AAD5CXR7_AMBAR</name>
<dbReference type="AlphaFoldDB" id="A0AAD5CXR7"/>
<evidence type="ECO:0000313" key="5">
    <source>
        <dbReference type="Proteomes" id="UP001206925"/>
    </source>
</evidence>
<dbReference type="GO" id="GO:0043622">
    <property type="term" value="P:cortical microtubule organization"/>
    <property type="evidence" value="ECO:0007669"/>
    <property type="project" value="InterPro"/>
</dbReference>
<gene>
    <name evidence="4" type="ORF">M8C21_026308</name>
</gene>
<dbReference type="EMBL" id="JAMZMK010006189">
    <property type="protein sequence ID" value="KAI7750211.1"/>
    <property type="molecule type" value="Genomic_DNA"/>
</dbReference>
<comment type="similarity">
    <text evidence="1">Belongs to the SPIRAL1 family.</text>
</comment>
<organism evidence="4 5">
    <name type="scientific">Ambrosia artemisiifolia</name>
    <name type="common">Common ragweed</name>
    <dbReference type="NCBI Taxonomy" id="4212"/>
    <lineage>
        <taxon>Eukaryota</taxon>
        <taxon>Viridiplantae</taxon>
        <taxon>Streptophyta</taxon>
        <taxon>Embryophyta</taxon>
        <taxon>Tracheophyta</taxon>
        <taxon>Spermatophyta</taxon>
        <taxon>Magnoliopsida</taxon>
        <taxon>eudicotyledons</taxon>
        <taxon>Gunneridae</taxon>
        <taxon>Pentapetalae</taxon>
        <taxon>asterids</taxon>
        <taxon>campanulids</taxon>
        <taxon>Asterales</taxon>
        <taxon>Asteraceae</taxon>
        <taxon>Asteroideae</taxon>
        <taxon>Heliantheae alliance</taxon>
        <taxon>Heliantheae</taxon>
        <taxon>Ambrosia</taxon>
    </lineage>
</organism>
<evidence type="ECO:0000256" key="2">
    <source>
        <dbReference type="ARBA" id="ARBA00022701"/>
    </source>
</evidence>